<name>A0A2P2NPZ5_RHIMU</name>
<protein>
    <submittedName>
        <fullName evidence="1">Uncharacterized protein</fullName>
    </submittedName>
</protein>
<proteinExistence type="predicted"/>
<sequence length="25" mass="2994">MLCIYFIIFLLSMLNSWHMKSTLST</sequence>
<reference evidence="1" key="1">
    <citation type="submission" date="2018-02" db="EMBL/GenBank/DDBJ databases">
        <title>Rhizophora mucronata_Transcriptome.</title>
        <authorList>
            <person name="Meera S.P."/>
            <person name="Sreeshan A."/>
            <person name="Augustine A."/>
        </authorList>
    </citation>
    <scope>NUCLEOTIDE SEQUENCE</scope>
    <source>
        <tissue evidence="1">Leaf</tissue>
    </source>
</reference>
<evidence type="ECO:0000313" key="1">
    <source>
        <dbReference type="EMBL" id="MBX44572.1"/>
    </source>
</evidence>
<dbReference type="AlphaFoldDB" id="A0A2P2NPZ5"/>
<organism evidence="1">
    <name type="scientific">Rhizophora mucronata</name>
    <name type="common">Asiatic mangrove</name>
    <dbReference type="NCBI Taxonomy" id="61149"/>
    <lineage>
        <taxon>Eukaryota</taxon>
        <taxon>Viridiplantae</taxon>
        <taxon>Streptophyta</taxon>
        <taxon>Embryophyta</taxon>
        <taxon>Tracheophyta</taxon>
        <taxon>Spermatophyta</taxon>
        <taxon>Magnoliopsida</taxon>
        <taxon>eudicotyledons</taxon>
        <taxon>Gunneridae</taxon>
        <taxon>Pentapetalae</taxon>
        <taxon>rosids</taxon>
        <taxon>fabids</taxon>
        <taxon>Malpighiales</taxon>
        <taxon>Rhizophoraceae</taxon>
        <taxon>Rhizophora</taxon>
    </lineage>
</organism>
<accession>A0A2P2NPZ5</accession>
<dbReference type="EMBL" id="GGEC01064088">
    <property type="protein sequence ID" value="MBX44572.1"/>
    <property type="molecule type" value="Transcribed_RNA"/>
</dbReference>